<dbReference type="SUPFAM" id="SSF56801">
    <property type="entry name" value="Acetyl-CoA synthetase-like"/>
    <property type="match status" value="1"/>
</dbReference>
<gene>
    <name evidence="2" type="ORF">GCM10007876_07640</name>
</gene>
<reference evidence="2" key="2">
    <citation type="submission" date="2023-01" db="EMBL/GenBank/DDBJ databases">
        <title>Draft genome sequence of Litoribrevibacter albus strain NBRC 110071.</title>
        <authorList>
            <person name="Sun Q."/>
            <person name="Mori K."/>
        </authorList>
    </citation>
    <scope>NUCLEOTIDE SEQUENCE</scope>
    <source>
        <strain evidence="2">NBRC 110071</strain>
    </source>
</reference>
<accession>A0AA37S8D0</accession>
<evidence type="ECO:0000259" key="1">
    <source>
        <dbReference type="Pfam" id="PF00501"/>
    </source>
</evidence>
<dbReference type="InterPro" id="IPR000873">
    <property type="entry name" value="AMP-dep_synth/lig_dom"/>
</dbReference>
<dbReference type="Proteomes" id="UP001161389">
    <property type="component" value="Unassembled WGS sequence"/>
</dbReference>
<dbReference type="GO" id="GO:0016405">
    <property type="term" value="F:CoA-ligase activity"/>
    <property type="evidence" value="ECO:0007669"/>
    <property type="project" value="TreeGrafter"/>
</dbReference>
<dbReference type="EMBL" id="BSNM01000003">
    <property type="protein sequence ID" value="GLQ30286.1"/>
    <property type="molecule type" value="Genomic_DNA"/>
</dbReference>
<dbReference type="RefSeq" id="WP_284378953.1">
    <property type="nucleotide sequence ID" value="NZ_BSNM01000003.1"/>
</dbReference>
<reference evidence="2" key="1">
    <citation type="journal article" date="2014" name="Int. J. Syst. Evol. Microbiol.">
        <title>Complete genome sequence of Corynebacterium casei LMG S-19264T (=DSM 44701T), isolated from a smear-ripened cheese.</title>
        <authorList>
            <consortium name="US DOE Joint Genome Institute (JGI-PGF)"/>
            <person name="Walter F."/>
            <person name="Albersmeier A."/>
            <person name="Kalinowski J."/>
            <person name="Ruckert C."/>
        </authorList>
    </citation>
    <scope>NUCLEOTIDE SEQUENCE</scope>
    <source>
        <strain evidence="2">NBRC 110071</strain>
    </source>
</reference>
<proteinExistence type="predicted"/>
<dbReference type="PANTHER" id="PTHR24096:SF267">
    <property type="entry name" value="MALONATE--COA LIGASE ACSF3, MITOCHONDRIAL"/>
    <property type="match status" value="1"/>
</dbReference>
<dbReference type="InterPro" id="IPR042099">
    <property type="entry name" value="ANL_N_sf"/>
</dbReference>
<dbReference type="Pfam" id="PF00501">
    <property type="entry name" value="AMP-binding"/>
    <property type="match status" value="1"/>
</dbReference>
<evidence type="ECO:0000313" key="2">
    <source>
        <dbReference type="EMBL" id="GLQ30286.1"/>
    </source>
</evidence>
<keyword evidence="3" id="KW-1185">Reference proteome</keyword>
<dbReference type="PANTHER" id="PTHR24096">
    <property type="entry name" value="LONG-CHAIN-FATTY-ACID--COA LIGASE"/>
    <property type="match status" value="1"/>
</dbReference>
<feature type="domain" description="AMP-dependent synthetase/ligase" evidence="1">
    <location>
        <begin position="115"/>
        <end position="328"/>
    </location>
</feature>
<organism evidence="2 3">
    <name type="scientific">Litoribrevibacter albus</name>
    <dbReference type="NCBI Taxonomy" id="1473156"/>
    <lineage>
        <taxon>Bacteria</taxon>
        <taxon>Pseudomonadati</taxon>
        <taxon>Pseudomonadota</taxon>
        <taxon>Gammaproteobacteria</taxon>
        <taxon>Oceanospirillales</taxon>
        <taxon>Oceanospirillaceae</taxon>
        <taxon>Litoribrevibacter</taxon>
    </lineage>
</organism>
<dbReference type="AlphaFoldDB" id="A0AA37S8D0"/>
<protein>
    <recommendedName>
        <fullName evidence="1">AMP-dependent synthetase/ligase domain-containing protein</fullName>
    </recommendedName>
</protein>
<name>A0AA37S8D0_9GAMM</name>
<sequence>MGKRFFFEDFSCFDNQLALIDCESGEHLTYSELEERVQEAVCLLGSKRELVFIVAKNDIVSTVYYLAALRSDKVVYLLESLDDDKSLFLCELYKPNLIIQDGSVKRLSSDDMNFHTDLALLLSTSGSTGSPKFVKLSKKNIQSNAESIAEYLKLSSIDNALSYLKLHYSYGLSILHSHLEVGATISYTCFGVLDSQFWSSLRKFSATSFSGVPYTFEMMFKQGFDLSTYPSLRYITQAGGKLDASLVEAFANLAAPLNIEFYVMYGQTEAAPRISYLPPDLVSLYPHSIGKAIPGGTLFLVDENGIEITGYDEPGELAYCGDNVMMGYAEQPGDFIEDKSPDVLFTGDIACKTENDLFYITGRAKRFVKLFGLRLNLDEIQSFVKTIEPNSVVTGTDQYLLIAVETNKKACCKNIREQISTVYSIPQSKIHCKQVDSLPLLPSGKYNYKVLLEEQDESKKSLFKRFLDYCFTALGLNENQWESIECLFCEALGVDRIDSSLSLSEMECDSLSFVFLSVELERCLEDLLPESWKDVSVAELNRLYNDRRLSSS</sequence>
<evidence type="ECO:0000313" key="3">
    <source>
        <dbReference type="Proteomes" id="UP001161389"/>
    </source>
</evidence>
<comment type="caution">
    <text evidence="2">The sequence shown here is derived from an EMBL/GenBank/DDBJ whole genome shotgun (WGS) entry which is preliminary data.</text>
</comment>
<dbReference type="Gene3D" id="3.40.50.12780">
    <property type="entry name" value="N-terminal domain of ligase-like"/>
    <property type="match status" value="1"/>
</dbReference>